<name>A0A1D8FZK1_9ACTN</name>
<reference evidence="2 3" key="1">
    <citation type="submission" date="2016-09" db="EMBL/GenBank/DDBJ databases">
        <title>Streptomyces rubrolavendulae MJM4426 Genome sequencing and assembly.</title>
        <authorList>
            <person name="Kim J.-G."/>
        </authorList>
    </citation>
    <scope>NUCLEOTIDE SEQUENCE [LARGE SCALE GENOMIC DNA]</scope>
    <source>
        <strain evidence="2 3">MJM4426</strain>
    </source>
</reference>
<feature type="compositionally biased region" description="Pro residues" evidence="1">
    <location>
        <begin position="155"/>
        <end position="170"/>
    </location>
</feature>
<evidence type="ECO:0000313" key="3">
    <source>
        <dbReference type="Proteomes" id="UP000095349"/>
    </source>
</evidence>
<dbReference type="EMBL" id="CP017316">
    <property type="protein sequence ID" value="AOT58593.1"/>
    <property type="molecule type" value="Genomic_DNA"/>
</dbReference>
<evidence type="ECO:0000313" key="2">
    <source>
        <dbReference type="EMBL" id="AOT58593.1"/>
    </source>
</evidence>
<evidence type="ECO:0000256" key="1">
    <source>
        <dbReference type="SAM" id="MobiDB-lite"/>
    </source>
</evidence>
<feature type="compositionally biased region" description="Low complexity" evidence="1">
    <location>
        <begin position="59"/>
        <end position="74"/>
    </location>
</feature>
<sequence>MAGGRGRRITITPMEGLRFTRVTRPARFVRPMALVSAVVALLAALHLCSGPVGHPSASPAHHALGGSAASAAGHAPEHARARPAAVVPAYGPAAASASGQVHGPGYGTTASGPVPAGPAAAGPAAVPVDRYSCPYDDAECDLVPPLEPAVLTATPPDPPPAGDGPVPLGPVPGAVRPDGVRPVPRAPDLHVLQVLRT</sequence>
<keyword evidence="3" id="KW-1185">Reference proteome</keyword>
<proteinExistence type="predicted"/>
<accession>A0A1D8FZK1</accession>
<organism evidence="2 3">
    <name type="scientific">Streptomyces rubrolavendulae</name>
    <dbReference type="NCBI Taxonomy" id="285473"/>
    <lineage>
        <taxon>Bacteria</taxon>
        <taxon>Bacillati</taxon>
        <taxon>Actinomycetota</taxon>
        <taxon>Actinomycetes</taxon>
        <taxon>Kitasatosporales</taxon>
        <taxon>Streptomycetaceae</taxon>
        <taxon>Streptomyces</taxon>
    </lineage>
</organism>
<dbReference type="STRING" id="285473.A4G23_01406"/>
<feature type="region of interest" description="Disordered" evidence="1">
    <location>
        <begin position="148"/>
        <end position="185"/>
    </location>
</feature>
<feature type="region of interest" description="Disordered" evidence="1">
    <location>
        <begin position="59"/>
        <end position="84"/>
    </location>
</feature>
<gene>
    <name evidence="2" type="ORF">A4G23_01406</name>
</gene>
<protein>
    <submittedName>
        <fullName evidence="2">Uncharacterized protein</fullName>
    </submittedName>
</protein>
<dbReference type="PATRIC" id="fig|285473.5.peg.1464"/>
<dbReference type="AlphaFoldDB" id="A0A1D8FZK1"/>
<dbReference type="Proteomes" id="UP000095349">
    <property type="component" value="Chromosome"/>
</dbReference>
<dbReference type="KEGG" id="srn:A4G23_01406"/>